<gene>
    <name evidence="8" type="ORF">ERUC_LOCUS7571</name>
</gene>
<comment type="similarity">
    <text evidence="1">Belongs to the disease resistance NB-LRR family.</text>
</comment>
<dbReference type="AlphaFoldDB" id="A0ABC8J791"/>
<dbReference type="InterPro" id="IPR036388">
    <property type="entry name" value="WH-like_DNA-bd_sf"/>
</dbReference>
<evidence type="ECO:0000256" key="2">
    <source>
        <dbReference type="ARBA" id="ARBA00022614"/>
    </source>
</evidence>
<evidence type="ECO:0000259" key="7">
    <source>
        <dbReference type="PROSITE" id="PS51153"/>
    </source>
</evidence>
<dbReference type="InterPro" id="IPR055414">
    <property type="entry name" value="LRR_R13L4/SHOC2-like"/>
</dbReference>
<dbReference type="GO" id="GO:0005524">
    <property type="term" value="F:ATP binding"/>
    <property type="evidence" value="ECO:0007669"/>
    <property type="project" value="UniProtKB-KW"/>
</dbReference>
<dbReference type="InterPro" id="IPR008808">
    <property type="entry name" value="Powdery_mildew-R_dom"/>
</dbReference>
<dbReference type="PANTHER" id="PTHR36766:SF3">
    <property type="entry name" value="RPW8 DOMAIN-CONTAINING PROTEIN"/>
    <property type="match status" value="1"/>
</dbReference>
<dbReference type="SUPFAM" id="SSF52058">
    <property type="entry name" value="L domain-like"/>
    <property type="match status" value="1"/>
</dbReference>
<dbReference type="PANTHER" id="PTHR36766">
    <property type="entry name" value="PLANT BROAD-SPECTRUM MILDEW RESISTANCE PROTEIN RPW8"/>
    <property type="match status" value="1"/>
</dbReference>
<dbReference type="Proteomes" id="UP001642260">
    <property type="component" value="Unassembled WGS sequence"/>
</dbReference>
<dbReference type="EMBL" id="CAKOAT010083932">
    <property type="protein sequence ID" value="CAH8316021.1"/>
    <property type="molecule type" value="Genomic_DNA"/>
</dbReference>
<accession>A0ABC8J791</accession>
<dbReference type="InterPro" id="IPR002182">
    <property type="entry name" value="NB-ARC"/>
</dbReference>
<dbReference type="Gene3D" id="1.10.10.10">
    <property type="entry name" value="Winged helix-like DNA-binding domain superfamily/Winged helix DNA-binding domain"/>
    <property type="match status" value="1"/>
</dbReference>
<dbReference type="InterPro" id="IPR032675">
    <property type="entry name" value="LRR_dom_sf"/>
</dbReference>
<dbReference type="Gene3D" id="3.40.50.300">
    <property type="entry name" value="P-loop containing nucleotide triphosphate hydrolases"/>
    <property type="match status" value="1"/>
</dbReference>
<name>A0ABC8J791_ERUVS</name>
<dbReference type="PRINTS" id="PR00364">
    <property type="entry name" value="DISEASERSIST"/>
</dbReference>
<evidence type="ECO:0000256" key="6">
    <source>
        <dbReference type="ARBA" id="ARBA00022840"/>
    </source>
</evidence>
<keyword evidence="4" id="KW-0547">Nucleotide-binding</keyword>
<dbReference type="InterPro" id="IPR042197">
    <property type="entry name" value="Apaf_helical"/>
</dbReference>
<evidence type="ECO:0000256" key="3">
    <source>
        <dbReference type="ARBA" id="ARBA00022737"/>
    </source>
</evidence>
<keyword evidence="6" id="KW-0067">ATP-binding</keyword>
<keyword evidence="9" id="KW-1185">Reference proteome</keyword>
<keyword evidence="5" id="KW-0611">Plant defense</keyword>
<evidence type="ECO:0000256" key="4">
    <source>
        <dbReference type="ARBA" id="ARBA00022741"/>
    </source>
</evidence>
<organism evidence="8 9">
    <name type="scientific">Eruca vesicaria subsp. sativa</name>
    <name type="common">Garden rocket</name>
    <name type="synonym">Eruca sativa</name>
    <dbReference type="NCBI Taxonomy" id="29727"/>
    <lineage>
        <taxon>Eukaryota</taxon>
        <taxon>Viridiplantae</taxon>
        <taxon>Streptophyta</taxon>
        <taxon>Embryophyta</taxon>
        <taxon>Tracheophyta</taxon>
        <taxon>Spermatophyta</taxon>
        <taxon>Magnoliopsida</taxon>
        <taxon>eudicotyledons</taxon>
        <taxon>Gunneridae</taxon>
        <taxon>Pentapetalae</taxon>
        <taxon>rosids</taxon>
        <taxon>malvids</taxon>
        <taxon>Brassicales</taxon>
        <taxon>Brassicaceae</taxon>
        <taxon>Brassiceae</taxon>
        <taxon>Eruca</taxon>
    </lineage>
</organism>
<dbReference type="PROSITE" id="PS51153">
    <property type="entry name" value="RPW8"/>
    <property type="match status" value="1"/>
</dbReference>
<dbReference type="FunFam" id="3.80.10.10:FF:001428">
    <property type="entry name" value="Probable disease resistance protein At5g04720"/>
    <property type="match status" value="1"/>
</dbReference>
<dbReference type="GO" id="GO:0006952">
    <property type="term" value="P:defense response"/>
    <property type="evidence" value="ECO:0007669"/>
    <property type="project" value="UniProtKB-KW"/>
</dbReference>
<dbReference type="SUPFAM" id="SSF52540">
    <property type="entry name" value="P-loop containing nucleoside triphosphate hydrolases"/>
    <property type="match status" value="1"/>
</dbReference>
<dbReference type="Gene3D" id="3.80.10.10">
    <property type="entry name" value="Ribonuclease Inhibitor"/>
    <property type="match status" value="1"/>
</dbReference>
<feature type="domain" description="RPW8" evidence="7">
    <location>
        <begin position="2"/>
        <end position="148"/>
    </location>
</feature>
<dbReference type="InterPro" id="IPR027417">
    <property type="entry name" value="P-loop_NTPase"/>
</dbReference>
<protein>
    <recommendedName>
        <fullName evidence="7">RPW8 domain-containing protein</fullName>
    </recommendedName>
</protein>
<dbReference type="Pfam" id="PF00931">
    <property type="entry name" value="NB-ARC"/>
    <property type="match status" value="1"/>
</dbReference>
<dbReference type="Pfam" id="PF05659">
    <property type="entry name" value="RPW8"/>
    <property type="match status" value="1"/>
</dbReference>
<proteinExistence type="inferred from homology"/>
<sequence length="819" mass="93383">MNKAVELPLSGFVGAVVSQLLTTVIAEAKLVCDFKSVSEDLATTMDELVPIVREIESILDVGELKTLEDTIGEAQVLVQECKGVKKWEIHLNSYYTRRVNKVNKKMVKFCQVQLQLIMRRDQGMYFTHTLVAMNSCVQTICKRFDDLLDVRPRVYRNLCSVPKLDNKNHVGLDLPLMMLQKKVVDDDSLGSLLVSAPPGCGKTTLVTKLCHHQAVKDKFTILYSVVSSIPNFRVIVQNLLQHNGYEAVTFENNPQAANALKDLIEELTEDGPILLVLDDVWHGAHDFLKYFQFKLPGYRVLVTSRSSDLPGFDYTYTLQPLNEKDAKDLLVRVAPLPFNASQAEYDQLLPKILKRCNGLPLLIEVIGVSLKDKSLFLWKCQVESWSEKETILDGVLQLLLPSFTTLEKHLKDCFMDMGSFLEDHKIRASVIIDIWVELYGKGTTSSSFAYMKYLHDLASKNLLKLIPLGRNEDEDGFFNELVVTQHDVLRELAIHQSESEPIMERKRLSLVIQEDNYPDDLSLSQRESARFLSISTDDLFSSSWEEMNLFQFPNVKALLLNISSSNYALPSFISTMKKLKVVIIINRGSDLATLTNLSYLSSLKNLKRIRVEKVSITFLDILQLQLGSLKKLSLFMCCFGEVSHDKIEIDVSKTLSSLQEIDIDYCYDLKKLPNWICEAVSLERLSITNCHKLSMLPEAIGSLSKLEVLRLCSCINLTELPKTTARLNNLQFLDISHCLGLRKLPLEIGRLQKLKKIYMNKCWKCELPDSVRNLENLEVKCDEETKSILWEVLEEKMINLTVQEEETEHNLNLLHMFKL</sequence>
<evidence type="ECO:0000256" key="1">
    <source>
        <dbReference type="ARBA" id="ARBA00008894"/>
    </source>
</evidence>
<dbReference type="Gene3D" id="1.10.8.430">
    <property type="entry name" value="Helical domain of apoptotic protease-activating factors"/>
    <property type="match status" value="1"/>
</dbReference>
<keyword evidence="2" id="KW-0433">Leucine-rich repeat</keyword>
<comment type="caution">
    <text evidence="8">The sequence shown here is derived from an EMBL/GenBank/DDBJ whole genome shotgun (WGS) entry which is preliminary data.</text>
</comment>
<evidence type="ECO:0000313" key="9">
    <source>
        <dbReference type="Proteomes" id="UP001642260"/>
    </source>
</evidence>
<dbReference type="Pfam" id="PF23598">
    <property type="entry name" value="LRR_14"/>
    <property type="match status" value="1"/>
</dbReference>
<reference evidence="8 9" key="1">
    <citation type="submission" date="2022-03" db="EMBL/GenBank/DDBJ databases">
        <authorList>
            <person name="Macdonald S."/>
            <person name="Ahmed S."/>
            <person name="Newling K."/>
        </authorList>
    </citation>
    <scope>NUCLEOTIDE SEQUENCE [LARGE SCALE GENOMIC DNA]</scope>
</reference>
<keyword evidence="3" id="KW-0677">Repeat</keyword>
<evidence type="ECO:0000313" key="8">
    <source>
        <dbReference type="EMBL" id="CAH8316021.1"/>
    </source>
</evidence>
<evidence type="ECO:0000256" key="5">
    <source>
        <dbReference type="ARBA" id="ARBA00022821"/>
    </source>
</evidence>